<dbReference type="AlphaFoldDB" id="G8TTP0"/>
<keyword evidence="2" id="KW-1185">Reference proteome</keyword>
<name>G8TTP0_SULAD</name>
<accession>G8TTP0</accession>
<reference evidence="1 2" key="2">
    <citation type="journal article" date="2012" name="Stand. Genomic Sci.">
        <title>Complete genome sequence of the moderately thermophilic mineral-sulfide-oxidizing firmicute Sulfobacillus acidophilus type strain (NAL(T)).</title>
        <authorList>
            <person name="Anderson I."/>
            <person name="Chertkov O."/>
            <person name="Chen A."/>
            <person name="Saunders E."/>
            <person name="Lapidus A."/>
            <person name="Nolan M."/>
            <person name="Lucas S."/>
            <person name="Hammon N."/>
            <person name="Deshpande S."/>
            <person name="Cheng J.F."/>
            <person name="Han C."/>
            <person name="Tapia R."/>
            <person name="Goodwin L.A."/>
            <person name="Pitluck S."/>
            <person name="Liolios K."/>
            <person name="Pagani I."/>
            <person name="Ivanova N."/>
            <person name="Mikhailova N."/>
            <person name="Pati A."/>
            <person name="Palaniappan K."/>
            <person name="Land M."/>
            <person name="Pan C."/>
            <person name="Rohde M."/>
            <person name="Pukall R."/>
            <person name="Goker M."/>
            <person name="Detter J.C."/>
            <person name="Woyke T."/>
            <person name="Bristow J."/>
            <person name="Eisen J.A."/>
            <person name="Markowitz V."/>
            <person name="Hugenholtz P."/>
            <person name="Kyrpides N.C."/>
            <person name="Klenk H.P."/>
            <person name="Mavromatis K."/>
        </authorList>
    </citation>
    <scope>NUCLEOTIDE SEQUENCE [LARGE SCALE GENOMIC DNA]</scope>
    <source>
        <strain evidence="2">ATCC 700253 / DSM 10332 / NAL</strain>
    </source>
</reference>
<dbReference type="Proteomes" id="UP000005439">
    <property type="component" value="Chromosome"/>
</dbReference>
<sequence>MADPRDPERKRIGKVVKVHENPACLMRSFEIRWTDNPFRIEELDALQFGDLDEV</sequence>
<proteinExistence type="predicted"/>
<organism evidence="1 2">
    <name type="scientific">Sulfobacillus acidophilus (strain ATCC 700253 / DSM 10332 / NAL)</name>
    <dbReference type="NCBI Taxonomy" id="679936"/>
    <lineage>
        <taxon>Bacteria</taxon>
        <taxon>Bacillati</taxon>
        <taxon>Bacillota</taxon>
        <taxon>Clostridia</taxon>
        <taxon>Eubacteriales</taxon>
        <taxon>Clostridiales Family XVII. Incertae Sedis</taxon>
        <taxon>Sulfobacillus</taxon>
    </lineage>
</organism>
<dbReference type="STRING" id="679936.Sulac_3353"/>
<evidence type="ECO:0000313" key="2">
    <source>
        <dbReference type="Proteomes" id="UP000005439"/>
    </source>
</evidence>
<evidence type="ECO:0000313" key="1">
    <source>
        <dbReference type="EMBL" id="AEW06799.1"/>
    </source>
</evidence>
<dbReference type="PATRIC" id="fig|679936.5.peg.3472"/>
<dbReference type="KEGG" id="sap:Sulac_3353"/>
<dbReference type="HOGENOM" id="CLU_3048702_0_0_9"/>
<protein>
    <submittedName>
        <fullName evidence="1">Uncharacterized protein</fullName>
    </submittedName>
</protein>
<reference evidence="2" key="1">
    <citation type="submission" date="2011-12" db="EMBL/GenBank/DDBJ databases">
        <title>The complete genome of chromosome of Sulfobacillus acidophilus DSM 10332.</title>
        <authorList>
            <person name="Lucas S."/>
            <person name="Han J."/>
            <person name="Lapidus A."/>
            <person name="Bruce D."/>
            <person name="Goodwin L."/>
            <person name="Pitluck S."/>
            <person name="Peters L."/>
            <person name="Kyrpides N."/>
            <person name="Mavromatis K."/>
            <person name="Ivanova N."/>
            <person name="Mikhailova N."/>
            <person name="Chertkov O."/>
            <person name="Saunders E."/>
            <person name="Detter J.C."/>
            <person name="Tapia R."/>
            <person name="Han C."/>
            <person name="Land M."/>
            <person name="Hauser L."/>
            <person name="Markowitz V."/>
            <person name="Cheng J.-F."/>
            <person name="Hugenholtz P."/>
            <person name="Woyke T."/>
            <person name="Wu D."/>
            <person name="Pukall R."/>
            <person name="Gehrich-Schroeter G."/>
            <person name="Schneider S."/>
            <person name="Klenk H.-P."/>
            <person name="Eisen J.A."/>
        </authorList>
    </citation>
    <scope>NUCLEOTIDE SEQUENCE [LARGE SCALE GENOMIC DNA]</scope>
    <source>
        <strain evidence="2">ATCC 700253 / DSM 10332 / NAL</strain>
    </source>
</reference>
<gene>
    <name evidence="1" type="ordered locus">Sulac_3353</name>
</gene>
<dbReference type="EMBL" id="CP003179">
    <property type="protein sequence ID" value="AEW06799.1"/>
    <property type="molecule type" value="Genomic_DNA"/>
</dbReference>